<name>A0A6J4SLS5_9ACTN</name>
<proteinExistence type="predicted"/>
<feature type="compositionally biased region" description="Basic and acidic residues" evidence="1">
    <location>
        <begin position="146"/>
        <end position="160"/>
    </location>
</feature>
<feature type="compositionally biased region" description="Basic residues" evidence="1">
    <location>
        <begin position="1"/>
        <end position="17"/>
    </location>
</feature>
<feature type="compositionally biased region" description="Basic and acidic residues" evidence="1">
    <location>
        <begin position="294"/>
        <end position="311"/>
    </location>
</feature>
<feature type="non-terminal residue" evidence="2">
    <location>
        <position position="1"/>
    </location>
</feature>
<dbReference type="AlphaFoldDB" id="A0A6J4SLS5"/>
<accession>A0A6J4SLS5</accession>
<feature type="compositionally biased region" description="Basic residues" evidence="1">
    <location>
        <begin position="217"/>
        <end position="234"/>
    </location>
</feature>
<sequence length="415" mass="45753">ERSRRAAPLRRPRPRGRRLPEHRPRGGLRPLVAGRQPLPRRHRVPLVLRRGPRPAGDRRRRGAADVRAGRLPHVRALHEPAAGGARRAARRARAGPGRPDPLHPGRVGGRRQRAQARPRGAPARGRGRAHGDPRAPLRLPRRHVRRDLGGRPARQPDELRPAPARRAHRRPRQPPGHARRRRLPRPGPRGGDHRRARHRGGRRLPADGGLPAGAARALRRGRRAAHLRRGHQRLRPAGLVVRRPALRRHAGPAHLRQGRHERLHAARRRLRRPRGARAPGGRSVLHPRARHDVRRAPELLRGRPGEPRDPAPRGPAGPCRAGGQAAARGARHARRPPGGARDPRGGPHAGHRPGGAARGAGLRRGAAQPRPRGPRDPLRQHGGLLPAARHHGRGDRRARRGGGRHPGRRGGGRRL</sequence>
<feature type="compositionally biased region" description="Basic residues" evidence="1">
    <location>
        <begin position="192"/>
        <end position="202"/>
    </location>
</feature>
<protein>
    <submittedName>
        <fullName evidence="2">Uncharacterized protein</fullName>
    </submittedName>
</protein>
<gene>
    <name evidence="2" type="ORF">AVDCRST_MAG13-2356</name>
</gene>
<feature type="region of interest" description="Disordered" evidence="1">
    <location>
        <begin position="1"/>
        <end position="235"/>
    </location>
</feature>
<feature type="compositionally biased region" description="Low complexity" evidence="1">
    <location>
        <begin position="27"/>
        <end position="37"/>
    </location>
</feature>
<evidence type="ECO:0000313" key="2">
    <source>
        <dbReference type="EMBL" id="CAA9502636.1"/>
    </source>
</evidence>
<feature type="region of interest" description="Disordered" evidence="1">
    <location>
        <begin position="267"/>
        <end position="415"/>
    </location>
</feature>
<feature type="non-terminal residue" evidence="2">
    <location>
        <position position="415"/>
    </location>
</feature>
<reference evidence="2" key="1">
    <citation type="submission" date="2020-02" db="EMBL/GenBank/DDBJ databases">
        <authorList>
            <person name="Meier V. D."/>
        </authorList>
    </citation>
    <scope>NUCLEOTIDE SEQUENCE</scope>
    <source>
        <strain evidence="2">AVDCRST_MAG13</strain>
    </source>
</reference>
<evidence type="ECO:0000256" key="1">
    <source>
        <dbReference type="SAM" id="MobiDB-lite"/>
    </source>
</evidence>
<feature type="compositionally biased region" description="Low complexity" evidence="1">
    <location>
        <begin position="206"/>
        <end position="216"/>
    </location>
</feature>
<organism evidence="2">
    <name type="scientific">uncultured Solirubrobacteraceae bacterium</name>
    <dbReference type="NCBI Taxonomy" id="1162706"/>
    <lineage>
        <taxon>Bacteria</taxon>
        <taxon>Bacillati</taxon>
        <taxon>Actinomycetota</taxon>
        <taxon>Thermoleophilia</taxon>
        <taxon>Solirubrobacterales</taxon>
        <taxon>Solirubrobacteraceae</taxon>
        <taxon>environmental samples</taxon>
    </lineage>
</organism>
<feature type="compositionally biased region" description="Low complexity" evidence="1">
    <location>
        <begin position="359"/>
        <end position="370"/>
    </location>
</feature>
<feature type="compositionally biased region" description="Basic residues" evidence="1">
    <location>
        <begin position="388"/>
        <end position="415"/>
    </location>
</feature>
<dbReference type="EMBL" id="CADCVO010000374">
    <property type="protein sequence ID" value="CAA9502636.1"/>
    <property type="molecule type" value="Genomic_DNA"/>
</dbReference>
<feature type="compositionally biased region" description="Basic residues" evidence="1">
    <location>
        <begin position="163"/>
        <end position="184"/>
    </location>
</feature>
<feature type="compositionally biased region" description="Low complexity" evidence="1">
    <location>
        <begin position="314"/>
        <end position="328"/>
    </location>
</feature>